<name>A0A833DTR6_9CREN</name>
<gene>
    <name evidence="3" type="primary">rpiA</name>
    <name evidence="3" type="ORF">EYH02_05835</name>
</gene>
<evidence type="ECO:0000313" key="4">
    <source>
        <dbReference type="Proteomes" id="UP000605805"/>
    </source>
</evidence>
<dbReference type="InterPro" id="IPR037171">
    <property type="entry name" value="NagB/RpiA_transferase-like"/>
</dbReference>
<dbReference type="GO" id="GO:0005829">
    <property type="term" value="C:cytosol"/>
    <property type="evidence" value="ECO:0007669"/>
    <property type="project" value="TreeGrafter"/>
</dbReference>
<dbReference type="InterPro" id="IPR004788">
    <property type="entry name" value="Ribose5P_isomerase_type_A"/>
</dbReference>
<dbReference type="NCBIfam" id="TIGR00021">
    <property type="entry name" value="rpiA"/>
    <property type="match status" value="1"/>
</dbReference>
<dbReference type="Gene3D" id="3.30.70.260">
    <property type="match status" value="1"/>
</dbReference>
<dbReference type="SUPFAM" id="SSF75445">
    <property type="entry name" value="D-ribose-5-phosphate isomerase (RpiA), lid domain"/>
    <property type="match status" value="1"/>
</dbReference>
<dbReference type="GO" id="GO:0004751">
    <property type="term" value="F:ribose-5-phosphate isomerase activity"/>
    <property type="evidence" value="ECO:0007669"/>
    <property type="project" value="UniProtKB-UniRule"/>
</dbReference>
<dbReference type="Pfam" id="PF06026">
    <property type="entry name" value="Rib_5-P_isom_A"/>
    <property type="match status" value="1"/>
</dbReference>
<dbReference type="AlphaFoldDB" id="A0A833DTR6"/>
<dbReference type="PANTHER" id="PTHR11934">
    <property type="entry name" value="RIBOSE-5-PHOSPHATE ISOMERASE"/>
    <property type="match status" value="1"/>
</dbReference>
<dbReference type="SUPFAM" id="SSF100950">
    <property type="entry name" value="NagB/RpiA/CoA transferase-like"/>
    <property type="match status" value="1"/>
</dbReference>
<dbReference type="PANTHER" id="PTHR11934:SF0">
    <property type="entry name" value="RIBOSE-5-PHOSPHATE ISOMERASE"/>
    <property type="match status" value="1"/>
</dbReference>
<sequence>MNKLGCRCVDSGIPLRNIDVYVDSCDEFDARIYMIKGGGGAMLREKVLASISKKRIYILDEDKVSERIGSKRPVPIEVVPYAYHLVSIELSSRGIEFTLRYSNTRYGPTLTDNGNLILDLKTGPLSDPEAFDQFLSAIPGVVVTGIFLRKHIDLVIVGYRDGNVKLFGSLR</sequence>
<dbReference type="EC" id="5.3.1.6" evidence="2"/>
<evidence type="ECO:0000256" key="2">
    <source>
        <dbReference type="NCBIfam" id="TIGR00021"/>
    </source>
</evidence>
<proteinExistence type="predicted"/>
<evidence type="ECO:0000313" key="3">
    <source>
        <dbReference type="EMBL" id="HIP57562.1"/>
    </source>
</evidence>
<dbReference type="Proteomes" id="UP000605805">
    <property type="component" value="Unassembled WGS sequence"/>
</dbReference>
<reference evidence="3" key="1">
    <citation type="journal article" date="2020" name="ISME J.">
        <title>Gammaproteobacteria mediating utilization of methyl-, sulfur- and petroleum organic compounds in deep ocean hydrothermal plumes.</title>
        <authorList>
            <person name="Zhou Z."/>
            <person name="Liu Y."/>
            <person name="Pan J."/>
            <person name="Cron B.R."/>
            <person name="Toner B.M."/>
            <person name="Anantharaman K."/>
            <person name="Breier J.A."/>
            <person name="Dick G.J."/>
            <person name="Li M."/>
        </authorList>
    </citation>
    <scope>NUCLEOTIDE SEQUENCE</scope>
    <source>
        <strain evidence="3">SZUA-1435</strain>
    </source>
</reference>
<evidence type="ECO:0000256" key="1">
    <source>
        <dbReference type="ARBA" id="ARBA00023235"/>
    </source>
</evidence>
<protein>
    <recommendedName>
        <fullName evidence="2">Ribose 5-phosphate isomerase A</fullName>
        <ecNumber evidence="2">5.3.1.6</ecNumber>
    </recommendedName>
</protein>
<comment type="caution">
    <text evidence="3">The sequence shown here is derived from an EMBL/GenBank/DDBJ whole genome shotgun (WGS) entry which is preliminary data.</text>
</comment>
<organism evidence="3 4">
    <name type="scientific">Ignisphaera aggregans</name>
    <dbReference type="NCBI Taxonomy" id="334771"/>
    <lineage>
        <taxon>Archaea</taxon>
        <taxon>Thermoproteota</taxon>
        <taxon>Thermoprotei</taxon>
        <taxon>Desulfurococcales</taxon>
        <taxon>Desulfurococcaceae</taxon>
        <taxon>Ignisphaera</taxon>
    </lineage>
</organism>
<accession>A0A833DTR6</accession>
<dbReference type="GO" id="GO:0009052">
    <property type="term" value="P:pentose-phosphate shunt, non-oxidative branch"/>
    <property type="evidence" value="ECO:0007669"/>
    <property type="project" value="InterPro"/>
</dbReference>
<keyword evidence="1 3" id="KW-0413">Isomerase</keyword>
<dbReference type="GO" id="GO:0006014">
    <property type="term" value="P:D-ribose metabolic process"/>
    <property type="evidence" value="ECO:0007669"/>
    <property type="project" value="TreeGrafter"/>
</dbReference>
<dbReference type="Gene3D" id="3.40.50.1360">
    <property type="match status" value="1"/>
</dbReference>
<dbReference type="EMBL" id="DQTV01000118">
    <property type="protein sequence ID" value="HIP57562.1"/>
    <property type="molecule type" value="Genomic_DNA"/>
</dbReference>